<organism evidence="1 2">
    <name type="scientific">Paenibacillus hemerocallicola</name>
    <dbReference type="NCBI Taxonomy" id="1172614"/>
    <lineage>
        <taxon>Bacteria</taxon>
        <taxon>Bacillati</taxon>
        <taxon>Bacillota</taxon>
        <taxon>Bacilli</taxon>
        <taxon>Bacillales</taxon>
        <taxon>Paenibacillaceae</taxon>
        <taxon>Paenibacillus</taxon>
    </lineage>
</organism>
<proteinExistence type="predicted"/>
<gene>
    <name evidence="1" type="ORF">FE784_12485</name>
</gene>
<dbReference type="OrthoDB" id="9761531at2"/>
<dbReference type="RefSeq" id="WP_139602529.1">
    <property type="nucleotide sequence ID" value="NZ_VDCQ01000014.1"/>
</dbReference>
<dbReference type="Gene3D" id="3.60.15.10">
    <property type="entry name" value="Ribonuclease Z/Hydroxyacylglutathione hydrolase-like"/>
    <property type="match status" value="1"/>
</dbReference>
<evidence type="ECO:0000313" key="2">
    <source>
        <dbReference type="Proteomes" id="UP000307943"/>
    </source>
</evidence>
<dbReference type="EMBL" id="VDCQ01000014">
    <property type="protein sequence ID" value="TNJ65988.1"/>
    <property type="molecule type" value="Genomic_DNA"/>
</dbReference>
<name>A0A5C4TAB4_9BACL</name>
<reference evidence="1 2" key="1">
    <citation type="submission" date="2019-05" db="EMBL/GenBank/DDBJ databases">
        <title>We sequenced the genome of Paenibacillus hemerocallicola KCTC 33185 for further insight into its adaptation and study the phylogeny of Paenibacillus.</title>
        <authorList>
            <person name="Narsing Rao M.P."/>
        </authorList>
    </citation>
    <scope>NUCLEOTIDE SEQUENCE [LARGE SCALE GENOMIC DNA]</scope>
    <source>
        <strain evidence="1 2">KCTC 33185</strain>
    </source>
</reference>
<dbReference type="InterPro" id="IPR036866">
    <property type="entry name" value="RibonucZ/Hydroxyglut_hydro"/>
</dbReference>
<accession>A0A5C4TAB4</accession>
<keyword evidence="2" id="KW-1185">Reference proteome</keyword>
<dbReference type="Proteomes" id="UP000307943">
    <property type="component" value="Unassembled WGS sequence"/>
</dbReference>
<protein>
    <submittedName>
        <fullName evidence="1">Uncharacterized protein</fullName>
    </submittedName>
</protein>
<sequence length="84" mass="9294">MPNPHSASYNTTMAQVARKNIVHKTLEEGDTFQLGGEVAFEVLSPNKGELPGNVMSSGDTAINNHSLVIKMRYKENSFSSVWKR</sequence>
<evidence type="ECO:0000313" key="1">
    <source>
        <dbReference type="EMBL" id="TNJ65988.1"/>
    </source>
</evidence>
<dbReference type="AlphaFoldDB" id="A0A5C4TAB4"/>
<comment type="caution">
    <text evidence="1">The sequence shown here is derived from an EMBL/GenBank/DDBJ whole genome shotgun (WGS) entry which is preliminary data.</text>
</comment>